<name>X0VKI4_9ZZZZ</name>
<sequence>DTALSIENRAGRPTAYGIGDGSSLSDDPRSPRIDALFSIENLGLTAPRVLLLDTSVIGANVIAGIDSRYAIRRLTNVTAAYSAIEDYVMRRATSFRVDYGENSHRLMDDAWSVMHLVNS</sequence>
<dbReference type="AlphaFoldDB" id="X0VKI4"/>
<gene>
    <name evidence="1" type="ORF">S01H1_56475</name>
</gene>
<proteinExistence type="predicted"/>
<dbReference type="EMBL" id="BARS01036777">
    <property type="protein sequence ID" value="GAG18780.1"/>
    <property type="molecule type" value="Genomic_DNA"/>
</dbReference>
<accession>X0VKI4</accession>
<organism evidence="1">
    <name type="scientific">marine sediment metagenome</name>
    <dbReference type="NCBI Taxonomy" id="412755"/>
    <lineage>
        <taxon>unclassified sequences</taxon>
        <taxon>metagenomes</taxon>
        <taxon>ecological metagenomes</taxon>
    </lineage>
</organism>
<feature type="non-terminal residue" evidence="1">
    <location>
        <position position="1"/>
    </location>
</feature>
<comment type="caution">
    <text evidence="1">The sequence shown here is derived from an EMBL/GenBank/DDBJ whole genome shotgun (WGS) entry which is preliminary data.</text>
</comment>
<protein>
    <submittedName>
        <fullName evidence="1">Uncharacterized protein</fullName>
    </submittedName>
</protein>
<reference evidence="1" key="1">
    <citation type="journal article" date="2014" name="Front. Microbiol.">
        <title>High frequency of phylogenetically diverse reductive dehalogenase-homologous genes in deep subseafloor sedimentary metagenomes.</title>
        <authorList>
            <person name="Kawai M."/>
            <person name="Futagami T."/>
            <person name="Toyoda A."/>
            <person name="Takaki Y."/>
            <person name="Nishi S."/>
            <person name="Hori S."/>
            <person name="Arai W."/>
            <person name="Tsubouchi T."/>
            <person name="Morono Y."/>
            <person name="Uchiyama I."/>
            <person name="Ito T."/>
            <person name="Fujiyama A."/>
            <person name="Inagaki F."/>
            <person name="Takami H."/>
        </authorList>
    </citation>
    <scope>NUCLEOTIDE SEQUENCE</scope>
    <source>
        <strain evidence="1">Expedition CK06-06</strain>
    </source>
</reference>
<evidence type="ECO:0000313" key="1">
    <source>
        <dbReference type="EMBL" id="GAG18780.1"/>
    </source>
</evidence>